<comment type="caution">
    <text evidence="1">The sequence shown here is derived from an EMBL/GenBank/DDBJ whole genome shotgun (WGS) entry which is preliminary data.</text>
</comment>
<organism evidence="1 2">
    <name type="scientific">Vibrio anguillarum</name>
    <name type="common">Listonella anguillarum</name>
    <dbReference type="NCBI Taxonomy" id="55601"/>
    <lineage>
        <taxon>Bacteria</taxon>
        <taxon>Pseudomonadati</taxon>
        <taxon>Pseudomonadota</taxon>
        <taxon>Gammaproteobacteria</taxon>
        <taxon>Vibrionales</taxon>
        <taxon>Vibrionaceae</taxon>
        <taxon>Vibrio</taxon>
    </lineage>
</organism>
<feature type="non-terminal residue" evidence="1">
    <location>
        <position position="1"/>
    </location>
</feature>
<evidence type="ECO:0000313" key="2">
    <source>
        <dbReference type="Proteomes" id="UP000726136"/>
    </source>
</evidence>
<accession>A0ABR9ZD65</accession>
<gene>
    <name evidence="1" type="ORF">EAY46_25725</name>
</gene>
<protein>
    <submittedName>
        <fullName evidence="1">Uncharacterized protein</fullName>
    </submittedName>
</protein>
<reference evidence="1 2" key="1">
    <citation type="journal article" date="2021" name="PeerJ">
        <title>Analysis of 44 Vibrio anguillarum genomes reveals high genetic diversity.</title>
        <authorList>
            <person name="Hansen M.J."/>
            <person name="Dalsgaard I."/>
        </authorList>
    </citation>
    <scope>NUCLEOTIDE SEQUENCE [LARGE SCALE GENOMIC DNA]</scope>
    <source>
        <strain evidence="1 2">040915-1/1B</strain>
    </source>
</reference>
<feature type="non-terminal residue" evidence="1">
    <location>
        <position position="352"/>
    </location>
</feature>
<dbReference type="EMBL" id="RDPI01000759">
    <property type="protein sequence ID" value="MBF4376384.1"/>
    <property type="molecule type" value="Genomic_DNA"/>
</dbReference>
<proteinExistence type="predicted"/>
<evidence type="ECO:0000313" key="1">
    <source>
        <dbReference type="EMBL" id="MBF4376384.1"/>
    </source>
</evidence>
<dbReference type="Proteomes" id="UP000726136">
    <property type="component" value="Unassembled WGS sequence"/>
</dbReference>
<name>A0ABR9ZD65_VIBAN</name>
<sequence length="352" mass="39274">RGCYKKALEAGILVVCSDTKSQPEVIAFVSNPNIEAKNYDKIFYSPYIGCGVSIETIYSDVITIISNSVLNPNDLIQLALRFRGVKEIHFAVSKDRNASLLPSKPRLSNKFTFDDMLTVHEVQSTILRSNMPLALIKTLEALEFVDVTIEPSDSYNHHINKQSLATRNRFDSREEAIAIVEAKDISEPEAIAISESGKATNEEKASADKAILAKEFGISSESVSVELVKFDYVFKLRNELLSLKNSELYKRIVSPKSKKIITLASSVIKILGLSFTDKVVISNESYLSAYSLMKNKDNQVILSDFNGVSLRVDKKISEITQIKRSVNQFLKILGFRCKNEGRSSSRKSTAEL</sequence>
<keyword evidence="2" id="KW-1185">Reference proteome</keyword>